<evidence type="ECO:0000259" key="4">
    <source>
        <dbReference type="Pfam" id="PF01420"/>
    </source>
</evidence>
<accession>A0A2U2N2B2</accession>
<dbReference type="InterPro" id="IPR000055">
    <property type="entry name" value="Restrct_endonuc_typeI_TRD"/>
</dbReference>
<evidence type="ECO:0000313" key="6">
    <source>
        <dbReference type="Proteomes" id="UP000245474"/>
    </source>
</evidence>
<gene>
    <name evidence="5" type="ORF">DEM34_08640</name>
</gene>
<dbReference type="Pfam" id="PF01420">
    <property type="entry name" value="Methylase_S"/>
    <property type="match status" value="1"/>
</dbReference>
<comment type="caution">
    <text evidence="5">The sequence shown here is derived from an EMBL/GenBank/DDBJ whole genome shotgun (WGS) entry which is preliminary data.</text>
</comment>
<dbReference type="CDD" id="cd16961">
    <property type="entry name" value="RMtype1_S_TRD-CR_like"/>
    <property type="match status" value="1"/>
</dbReference>
<dbReference type="PANTHER" id="PTHR30408:SF13">
    <property type="entry name" value="TYPE I RESTRICTION ENZYME HINDI SPECIFICITY SUBUNIT"/>
    <property type="match status" value="1"/>
</dbReference>
<dbReference type="SUPFAM" id="SSF116734">
    <property type="entry name" value="DNA methylase specificity domain"/>
    <property type="match status" value="1"/>
</dbReference>
<evidence type="ECO:0000256" key="3">
    <source>
        <dbReference type="ARBA" id="ARBA00023125"/>
    </source>
</evidence>
<dbReference type="Proteomes" id="UP000245474">
    <property type="component" value="Unassembled WGS sequence"/>
</dbReference>
<dbReference type="AlphaFoldDB" id="A0A2U2N2B2"/>
<organism evidence="5 6">
    <name type="scientific">Sediminicurvatus halobius</name>
    <dbReference type="NCBI Taxonomy" id="2182432"/>
    <lineage>
        <taxon>Bacteria</taxon>
        <taxon>Pseudomonadati</taxon>
        <taxon>Pseudomonadota</taxon>
        <taxon>Gammaproteobacteria</taxon>
        <taxon>Chromatiales</taxon>
        <taxon>Ectothiorhodospiraceae</taxon>
        <taxon>Sediminicurvatus</taxon>
    </lineage>
</organism>
<keyword evidence="2" id="KW-0680">Restriction system</keyword>
<sequence>MTRTVSIGEIAQVRSGYTFRKATSESYASGLLGLQIRDVRDTTVVDPSRLSVIEWHSEGRPPVLEPGEVVFAAKGSYNRAAVFCDEKSQVVPSNQFLVLRVRNSGPISPEFLCWTLNYEDTQRRLAELQSGTSIFSINKKALRDFELSLPARQTQEKILRLNALWEKERRLSEALIENGETLVHGMFQRLLNGAEK</sequence>
<reference evidence="5 6" key="1">
    <citation type="submission" date="2018-05" db="EMBL/GenBank/DDBJ databases">
        <title>Spiribacter halobius sp. nov., a moderately halophilic bacterium isolated from marine solar saltern.</title>
        <authorList>
            <person name="Zheng W.-S."/>
            <person name="Lu D.-C."/>
            <person name="Du Z.-J."/>
        </authorList>
    </citation>
    <scope>NUCLEOTIDE SEQUENCE [LARGE SCALE GENOMIC DNA]</scope>
    <source>
        <strain evidence="5 6">E85</strain>
    </source>
</reference>
<dbReference type="Gene3D" id="3.90.220.20">
    <property type="entry name" value="DNA methylase specificity domains"/>
    <property type="match status" value="1"/>
</dbReference>
<comment type="similarity">
    <text evidence="1">Belongs to the type-I restriction system S methylase family.</text>
</comment>
<dbReference type="InterPro" id="IPR044946">
    <property type="entry name" value="Restrct_endonuc_typeI_TRD_sf"/>
</dbReference>
<evidence type="ECO:0000313" key="5">
    <source>
        <dbReference type="EMBL" id="PWG63365.1"/>
    </source>
</evidence>
<dbReference type="PANTHER" id="PTHR30408">
    <property type="entry name" value="TYPE-1 RESTRICTION ENZYME ECOKI SPECIFICITY PROTEIN"/>
    <property type="match status" value="1"/>
</dbReference>
<feature type="domain" description="Type I restriction modification DNA specificity" evidence="4">
    <location>
        <begin position="82"/>
        <end position="159"/>
    </location>
</feature>
<dbReference type="RefSeq" id="WP_109678268.1">
    <property type="nucleotide sequence ID" value="NZ_CP086615.1"/>
</dbReference>
<dbReference type="GO" id="GO:0009307">
    <property type="term" value="P:DNA restriction-modification system"/>
    <property type="evidence" value="ECO:0007669"/>
    <property type="project" value="UniProtKB-KW"/>
</dbReference>
<evidence type="ECO:0000256" key="2">
    <source>
        <dbReference type="ARBA" id="ARBA00022747"/>
    </source>
</evidence>
<keyword evidence="3" id="KW-0238">DNA-binding</keyword>
<dbReference type="OrthoDB" id="5465337at2"/>
<proteinExistence type="inferred from homology"/>
<evidence type="ECO:0000256" key="1">
    <source>
        <dbReference type="ARBA" id="ARBA00010923"/>
    </source>
</evidence>
<name>A0A2U2N2B2_9GAMM</name>
<dbReference type="EMBL" id="QFFI01000011">
    <property type="protein sequence ID" value="PWG63365.1"/>
    <property type="molecule type" value="Genomic_DNA"/>
</dbReference>
<keyword evidence="6" id="KW-1185">Reference proteome</keyword>
<dbReference type="GO" id="GO:0003677">
    <property type="term" value="F:DNA binding"/>
    <property type="evidence" value="ECO:0007669"/>
    <property type="project" value="UniProtKB-KW"/>
</dbReference>
<dbReference type="InterPro" id="IPR052021">
    <property type="entry name" value="Type-I_RS_S_subunit"/>
</dbReference>
<protein>
    <recommendedName>
        <fullName evidence="4">Type I restriction modification DNA specificity domain-containing protein</fullName>
    </recommendedName>
</protein>